<evidence type="ECO:0000313" key="2">
    <source>
        <dbReference type="EMBL" id="GFD02841.1"/>
    </source>
</evidence>
<feature type="region of interest" description="Disordered" evidence="1">
    <location>
        <begin position="62"/>
        <end position="86"/>
    </location>
</feature>
<proteinExistence type="predicted"/>
<reference evidence="2" key="1">
    <citation type="journal article" date="2019" name="Sci. Rep.">
        <title>Draft genome of Tanacetum cinerariifolium, the natural source of mosquito coil.</title>
        <authorList>
            <person name="Yamashiro T."/>
            <person name="Shiraishi A."/>
            <person name="Satake H."/>
            <person name="Nakayama K."/>
        </authorList>
    </citation>
    <scope>NUCLEOTIDE SEQUENCE</scope>
</reference>
<name>A0A699T124_TANCI</name>
<feature type="non-terminal residue" evidence="2">
    <location>
        <position position="1"/>
    </location>
</feature>
<evidence type="ECO:0000256" key="1">
    <source>
        <dbReference type="SAM" id="MobiDB-lite"/>
    </source>
</evidence>
<dbReference type="EMBL" id="BKCJ011200794">
    <property type="protein sequence ID" value="GFD02841.1"/>
    <property type="molecule type" value="Genomic_DNA"/>
</dbReference>
<sequence>ASSSIPQMEYAPTVHQQSELSSLETGLVVLVFQKGDDPIDAINHMMSFLTAVVTSRYPATNNQLRTSSNPQQQATINNGRVTIQPI</sequence>
<gene>
    <name evidence="2" type="ORF">Tci_874810</name>
</gene>
<protein>
    <submittedName>
        <fullName evidence="2">Uncharacterized protein</fullName>
    </submittedName>
</protein>
<organism evidence="2">
    <name type="scientific">Tanacetum cinerariifolium</name>
    <name type="common">Dalmatian daisy</name>
    <name type="synonym">Chrysanthemum cinerariifolium</name>
    <dbReference type="NCBI Taxonomy" id="118510"/>
    <lineage>
        <taxon>Eukaryota</taxon>
        <taxon>Viridiplantae</taxon>
        <taxon>Streptophyta</taxon>
        <taxon>Embryophyta</taxon>
        <taxon>Tracheophyta</taxon>
        <taxon>Spermatophyta</taxon>
        <taxon>Magnoliopsida</taxon>
        <taxon>eudicotyledons</taxon>
        <taxon>Gunneridae</taxon>
        <taxon>Pentapetalae</taxon>
        <taxon>asterids</taxon>
        <taxon>campanulids</taxon>
        <taxon>Asterales</taxon>
        <taxon>Asteraceae</taxon>
        <taxon>Asteroideae</taxon>
        <taxon>Anthemideae</taxon>
        <taxon>Anthemidinae</taxon>
        <taxon>Tanacetum</taxon>
    </lineage>
</organism>
<dbReference type="AlphaFoldDB" id="A0A699T124"/>
<accession>A0A699T124</accession>
<comment type="caution">
    <text evidence="2">The sequence shown here is derived from an EMBL/GenBank/DDBJ whole genome shotgun (WGS) entry which is preliminary data.</text>
</comment>